<dbReference type="RefSeq" id="WP_183415109.1">
    <property type="nucleotide sequence ID" value="NZ_JACHXA010000001.1"/>
</dbReference>
<dbReference type="CDD" id="cd03216">
    <property type="entry name" value="ABC_Carb_Monos_I"/>
    <property type="match status" value="1"/>
</dbReference>
<dbReference type="InterPro" id="IPR017871">
    <property type="entry name" value="ABC_transporter-like_CS"/>
</dbReference>
<dbReference type="PROSITE" id="PS50893">
    <property type="entry name" value="ABC_TRANSPORTER_2"/>
    <property type="match status" value="1"/>
</dbReference>
<dbReference type="SMART" id="SM00382">
    <property type="entry name" value="AAA"/>
    <property type="match status" value="1"/>
</dbReference>
<evidence type="ECO:0000256" key="2">
    <source>
        <dbReference type="ARBA" id="ARBA00022840"/>
    </source>
</evidence>
<comment type="caution">
    <text evidence="4">The sequence shown here is derived from an EMBL/GenBank/DDBJ whole genome shotgun (WGS) entry which is preliminary data.</text>
</comment>
<dbReference type="Pfam" id="PF00005">
    <property type="entry name" value="ABC_tran"/>
    <property type="match status" value="1"/>
</dbReference>
<reference evidence="4 5" key="1">
    <citation type="submission" date="2020-08" db="EMBL/GenBank/DDBJ databases">
        <title>Genomic Encyclopedia of Type Strains, Phase III (KMG-III): the genomes of soil and plant-associated and newly described type strains.</title>
        <authorList>
            <person name="Whitman W."/>
        </authorList>
    </citation>
    <scope>NUCLEOTIDE SEQUENCE [LARGE SCALE GENOMIC DNA]</scope>
    <source>
        <strain evidence="4 5">CECT 8803</strain>
    </source>
</reference>
<evidence type="ECO:0000259" key="3">
    <source>
        <dbReference type="PROSITE" id="PS50893"/>
    </source>
</evidence>
<dbReference type="InterPro" id="IPR027417">
    <property type="entry name" value="P-loop_NTPase"/>
</dbReference>
<keyword evidence="2" id="KW-0067">ATP-binding</keyword>
<sequence>MIMETASIQTHKQPGKFEAQMQGNTDTAYLSATGIVKSFGGNRALNGVSIEVRQNEVMALVGDNGAGKSTLVKILSGAETADEGVIHVAGKQAAIHSPHDAHEQGIATLYQHLGLVDCFNVPQNVFLGRELSRRVLGIFPLLLHGEMARRTTDLLSELDIRLPDLSRPVSTMSGGQRQAVAISRLLLGNVKLIIMDEPMAALGVNEGQKVLDLIQRLAGRGISFLIISHNMEHVMSISDRIAVLKNGNMVGVVNTADTSRQEITSMIVHGQA</sequence>
<protein>
    <submittedName>
        <fullName evidence="4">ABC-type sugar transport system ATPase subunit</fullName>
    </submittedName>
</protein>
<dbReference type="InterPro" id="IPR050107">
    <property type="entry name" value="ABC_carbohydrate_import_ATPase"/>
</dbReference>
<dbReference type="AlphaFoldDB" id="A0A839STK7"/>
<dbReference type="Gene3D" id="3.40.50.300">
    <property type="entry name" value="P-loop containing nucleotide triphosphate hydrolases"/>
    <property type="match status" value="1"/>
</dbReference>
<feature type="domain" description="ABC transporter" evidence="3">
    <location>
        <begin position="30"/>
        <end position="271"/>
    </location>
</feature>
<proteinExistence type="predicted"/>
<dbReference type="GO" id="GO:0005524">
    <property type="term" value="F:ATP binding"/>
    <property type="evidence" value="ECO:0007669"/>
    <property type="project" value="UniProtKB-KW"/>
</dbReference>
<organism evidence="4 5">
    <name type="scientific">Limibacillus halophilus</name>
    <dbReference type="NCBI Taxonomy" id="1579333"/>
    <lineage>
        <taxon>Bacteria</taxon>
        <taxon>Pseudomonadati</taxon>
        <taxon>Pseudomonadota</taxon>
        <taxon>Alphaproteobacteria</taxon>
        <taxon>Rhodospirillales</taxon>
        <taxon>Rhodovibrionaceae</taxon>
        <taxon>Limibacillus</taxon>
    </lineage>
</organism>
<evidence type="ECO:0000313" key="4">
    <source>
        <dbReference type="EMBL" id="MBB3064315.1"/>
    </source>
</evidence>
<evidence type="ECO:0000313" key="5">
    <source>
        <dbReference type="Proteomes" id="UP000581135"/>
    </source>
</evidence>
<dbReference type="EMBL" id="JACHXA010000001">
    <property type="protein sequence ID" value="MBB3064315.1"/>
    <property type="molecule type" value="Genomic_DNA"/>
</dbReference>
<keyword evidence="4" id="KW-0813">Transport</keyword>
<accession>A0A839STK7</accession>
<keyword evidence="4" id="KW-0762">Sugar transport</keyword>
<evidence type="ECO:0000256" key="1">
    <source>
        <dbReference type="ARBA" id="ARBA00022741"/>
    </source>
</evidence>
<dbReference type="GO" id="GO:0016887">
    <property type="term" value="F:ATP hydrolysis activity"/>
    <property type="evidence" value="ECO:0007669"/>
    <property type="project" value="InterPro"/>
</dbReference>
<dbReference type="Proteomes" id="UP000581135">
    <property type="component" value="Unassembled WGS sequence"/>
</dbReference>
<name>A0A839STK7_9PROT</name>
<dbReference type="SUPFAM" id="SSF52540">
    <property type="entry name" value="P-loop containing nucleoside triphosphate hydrolases"/>
    <property type="match status" value="1"/>
</dbReference>
<dbReference type="InterPro" id="IPR003439">
    <property type="entry name" value="ABC_transporter-like_ATP-bd"/>
</dbReference>
<dbReference type="PROSITE" id="PS00211">
    <property type="entry name" value="ABC_TRANSPORTER_1"/>
    <property type="match status" value="1"/>
</dbReference>
<gene>
    <name evidence="4" type="ORF">FHR98_000580</name>
</gene>
<keyword evidence="5" id="KW-1185">Reference proteome</keyword>
<dbReference type="PANTHER" id="PTHR43790:SF8">
    <property type="entry name" value="SUGAR ABC TRANSPORTER ATP-BINDING PROTEIN"/>
    <property type="match status" value="1"/>
</dbReference>
<keyword evidence="1" id="KW-0547">Nucleotide-binding</keyword>
<dbReference type="PANTHER" id="PTHR43790">
    <property type="entry name" value="CARBOHYDRATE TRANSPORT ATP-BINDING PROTEIN MG119-RELATED"/>
    <property type="match status" value="1"/>
</dbReference>
<dbReference type="InterPro" id="IPR003593">
    <property type="entry name" value="AAA+_ATPase"/>
</dbReference>